<evidence type="ECO:0000256" key="9">
    <source>
        <dbReference type="ARBA" id="ARBA00047340"/>
    </source>
</evidence>
<accession>A0A1Y2K940</accession>
<dbReference type="Proteomes" id="UP000194003">
    <property type="component" value="Unassembled WGS sequence"/>
</dbReference>
<dbReference type="HAMAP" id="MF_00230">
    <property type="entry name" value="CobT"/>
    <property type="match status" value="1"/>
</dbReference>
<dbReference type="STRING" id="1434232.MAIT1_03885"/>
<evidence type="ECO:0000256" key="2">
    <source>
        <dbReference type="ARBA" id="ARBA00007110"/>
    </source>
</evidence>
<dbReference type="FunFam" id="3.40.50.10210:FF:000001">
    <property type="entry name" value="Nicotinate-nucleotide--dimethylbenzimidazole phosphoribosyltransferase"/>
    <property type="match status" value="1"/>
</dbReference>
<keyword evidence="5 10" id="KW-0169">Cobalamin biosynthesis</keyword>
<dbReference type="PANTHER" id="PTHR43463:SF1">
    <property type="entry name" value="NICOTINATE-NUCLEOTIDE--DIMETHYLBENZIMIDAZOLE PHOSPHORIBOSYLTRANSFERASE"/>
    <property type="match status" value="1"/>
</dbReference>
<protein>
    <recommendedName>
        <fullName evidence="4 10">Nicotinate-nucleotide--dimethylbenzimidazole phosphoribosyltransferase</fullName>
        <shortName evidence="10">NN:DBI PRT</shortName>
        <ecNumber evidence="3 10">2.4.2.21</ecNumber>
    </recommendedName>
    <alternativeName>
        <fullName evidence="8 10">N(1)-alpha-phosphoribosyltransferase</fullName>
    </alternativeName>
</protein>
<dbReference type="InterPro" id="IPR003200">
    <property type="entry name" value="Nict_dMeBzImd_PRibTrfase"/>
</dbReference>
<organism evidence="11 12">
    <name type="scientific">Magnetofaba australis IT-1</name>
    <dbReference type="NCBI Taxonomy" id="1434232"/>
    <lineage>
        <taxon>Bacteria</taxon>
        <taxon>Pseudomonadati</taxon>
        <taxon>Pseudomonadota</taxon>
        <taxon>Magnetococcia</taxon>
        <taxon>Magnetococcales</taxon>
        <taxon>Magnetococcaceae</taxon>
        <taxon>Magnetofaba</taxon>
    </lineage>
</organism>
<evidence type="ECO:0000256" key="8">
    <source>
        <dbReference type="ARBA" id="ARBA00030686"/>
    </source>
</evidence>
<dbReference type="GO" id="GO:0009236">
    <property type="term" value="P:cobalamin biosynthetic process"/>
    <property type="evidence" value="ECO:0007669"/>
    <property type="project" value="UniProtKB-UniRule"/>
</dbReference>
<dbReference type="CDD" id="cd02439">
    <property type="entry name" value="DMB-PRT_CobT"/>
    <property type="match status" value="1"/>
</dbReference>
<dbReference type="InterPro" id="IPR023195">
    <property type="entry name" value="Nict_dMeBzImd_PRibTrfase_N"/>
</dbReference>
<evidence type="ECO:0000256" key="5">
    <source>
        <dbReference type="ARBA" id="ARBA00022573"/>
    </source>
</evidence>
<dbReference type="Pfam" id="PF02277">
    <property type="entry name" value="DBI_PRT"/>
    <property type="match status" value="1"/>
</dbReference>
<keyword evidence="7 10" id="KW-0808">Transferase</keyword>
<gene>
    <name evidence="10 11" type="primary">cobT</name>
    <name evidence="11" type="ORF">MAIT1_03885</name>
</gene>
<keyword evidence="12" id="KW-1185">Reference proteome</keyword>
<sequence length="354" mass="35305">MTGWMMTGAWWKAPPKAIDQGMREAAFARQGQLTKPPGSLGRLETAAVDLAGMQGCVTPGIERPWIVIFAADHGVVAAGVSAFPQSVTGEMIRNFSRGGAAICVLARESGAQLEVVDVGSVESPGELPGVRDARIAAGTADLSQTAAMTAEQCQQALAQGRAAAARALDAGADLFIGGEMGIGNTTAAAALICAYTGLAPALVCGPGTGLDAAGVSRKAAVVAQALKRQGAATGPAVLTLAQLGGFEIAALCGAYIACAQAGLPVVVDGFIASAAALAAERMAPGTRAWMLFGHASAEPGHAAALSALQAQPLLDLGLRLGEGSGAAAALPLLRLACALHRDMATFAEAGVSQG</sequence>
<evidence type="ECO:0000256" key="6">
    <source>
        <dbReference type="ARBA" id="ARBA00022676"/>
    </source>
</evidence>
<feature type="active site" description="Proton acceptor" evidence="10">
    <location>
        <position position="322"/>
    </location>
</feature>
<evidence type="ECO:0000256" key="4">
    <source>
        <dbReference type="ARBA" id="ARBA00015486"/>
    </source>
</evidence>
<dbReference type="SUPFAM" id="SSF52733">
    <property type="entry name" value="Nicotinate mononucleotide:5,6-dimethylbenzimidazole phosphoribosyltransferase (CobT)"/>
    <property type="match status" value="1"/>
</dbReference>
<comment type="similarity">
    <text evidence="2 10">Belongs to the CobT family.</text>
</comment>
<comment type="pathway">
    <text evidence="1 10">Nucleoside biosynthesis; alpha-ribazole biosynthesis; alpha-ribazole from 5,6-dimethylbenzimidazole: step 1/2.</text>
</comment>
<dbReference type="InterPro" id="IPR036087">
    <property type="entry name" value="Nict_dMeBzImd_PRibTrfase_sf"/>
</dbReference>
<dbReference type="NCBIfam" id="TIGR03160">
    <property type="entry name" value="cobT_DBIPRT"/>
    <property type="match status" value="1"/>
</dbReference>
<dbReference type="Gene3D" id="1.10.1610.10">
    <property type="match status" value="1"/>
</dbReference>
<dbReference type="UniPathway" id="UPA00061">
    <property type="reaction ID" value="UER00516"/>
</dbReference>
<evidence type="ECO:0000256" key="7">
    <source>
        <dbReference type="ARBA" id="ARBA00022679"/>
    </source>
</evidence>
<evidence type="ECO:0000313" key="11">
    <source>
        <dbReference type="EMBL" id="OSM07192.1"/>
    </source>
</evidence>
<dbReference type="InterPro" id="IPR017846">
    <property type="entry name" value="Nict_dMeBzImd_PRibTrfase_bact"/>
</dbReference>
<comment type="caution">
    <text evidence="11">The sequence shown here is derived from an EMBL/GenBank/DDBJ whole genome shotgun (WGS) entry which is preliminary data.</text>
</comment>
<name>A0A1Y2K940_9PROT</name>
<dbReference type="NCBIfam" id="NF000996">
    <property type="entry name" value="PRK00105.1"/>
    <property type="match status" value="1"/>
</dbReference>
<keyword evidence="6 10" id="KW-0328">Glycosyltransferase</keyword>
<dbReference type="GO" id="GO:0008939">
    <property type="term" value="F:nicotinate-nucleotide-dimethylbenzimidazole phosphoribosyltransferase activity"/>
    <property type="evidence" value="ECO:0007669"/>
    <property type="project" value="UniProtKB-UniRule"/>
</dbReference>
<proteinExistence type="inferred from homology"/>
<dbReference type="Gene3D" id="3.40.50.10210">
    <property type="match status" value="1"/>
</dbReference>
<dbReference type="AlphaFoldDB" id="A0A1Y2K940"/>
<comment type="function">
    <text evidence="10">Catalyzes the synthesis of alpha-ribazole-5'-phosphate from nicotinate mononucleotide (NAMN) and 5,6-dimethylbenzimidazole (DMB).</text>
</comment>
<evidence type="ECO:0000256" key="3">
    <source>
        <dbReference type="ARBA" id="ARBA00011991"/>
    </source>
</evidence>
<dbReference type="EMBL" id="LVJN01000015">
    <property type="protein sequence ID" value="OSM07192.1"/>
    <property type="molecule type" value="Genomic_DNA"/>
</dbReference>
<evidence type="ECO:0000256" key="1">
    <source>
        <dbReference type="ARBA" id="ARBA00005049"/>
    </source>
</evidence>
<evidence type="ECO:0000313" key="12">
    <source>
        <dbReference type="Proteomes" id="UP000194003"/>
    </source>
</evidence>
<comment type="catalytic activity">
    <reaction evidence="9 10">
        <text>5,6-dimethylbenzimidazole + nicotinate beta-D-ribonucleotide = alpha-ribazole 5'-phosphate + nicotinate + H(+)</text>
        <dbReference type="Rhea" id="RHEA:11196"/>
        <dbReference type="ChEBI" id="CHEBI:15378"/>
        <dbReference type="ChEBI" id="CHEBI:15890"/>
        <dbReference type="ChEBI" id="CHEBI:32544"/>
        <dbReference type="ChEBI" id="CHEBI:57502"/>
        <dbReference type="ChEBI" id="CHEBI:57918"/>
        <dbReference type="EC" id="2.4.2.21"/>
    </reaction>
</comment>
<reference evidence="11 12" key="1">
    <citation type="journal article" date="2016" name="BMC Genomics">
        <title>Combined genomic and structural analyses of a cultured magnetotactic bacterium reveals its niche adaptation to a dynamic environment.</title>
        <authorList>
            <person name="Araujo A.C."/>
            <person name="Morillo V."/>
            <person name="Cypriano J."/>
            <person name="Teixeira L.C."/>
            <person name="Leao P."/>
            <person name="Lyra S."/>
            <person name="Almeida L.G."/>
            <person name="Bazylinski D.A."/>
            <person name="Vasconcellos A.T."/>
            <person name="Abreu F."/>
            <person name="Lins U."/>
        </authorList>
    </citation>
    <scope>NUCLEOTIDE SEQUENCE [LARGE SCALE GENOMIC DNA]</scope>
    <source>
        <strain evidence="11 12">IT-1</strain>
    </source>
</reference>
<dbReference type="PANTHER" id="PTHR43463">
    <property type="entry name" value="NICOTINATE-NUCLEOTIDE--DIMETHYLBENZIMIDAZOLE PHOSPHORIBOSYLTRANSFERASE"/>
    <property type="match status" value="1"/>
</dbReference>
<evidence type="ECO:0000256" key="10">
    <source>
        <dbReference type="HAMAP-Rule" id="MF_00230"/>
    </source>
</evidence>
<dbReference type="EC" id="2.4.2.21" evidence="3 10"/>